<accession>A0A645B9M4</accession>
<comment type="caution">
    <text evidence="2">The sequence shown here is derived from an EMBL/GenBank/DDBJ whole genome shotgun (WGS) entry which is preliminary data.</text>
</comment>
<keyword evidence="1" id="KW-0472">Membrane</keyword>
<reference evidence="2" key="1">
    <citation type="submission" date="2019-08" db="EMBL/GenBank/DDBJ databases">
        <authorList>
            <person name="Kucharzyk K."/>
            <person name="Murdoch R.W."/>
            <person name="Higgins S."/>
            <person name="Loffler F."/>
        </authorList>
    </citation>
    <scope>NUCLEOTIDE SEQUENCE</scope>
</reference>
<proteinExistence type="predicted"/>
<protein>
    <submittedName>
        <fullName evidence="2">Uncharacterized protein</fullName>
    </submittedName>
</protein>
<keyword evidence="1" id="KW-0812">Transmembrane</keyword>
<organism evidence="2">
    <name type="scientific">bioreactor metagenome</name>
    <dbReference type="NCBI Taxonomy" id="1076179"/>
    <lineage>
        <taxon>unclassified sequences</taxon>
        <taxon>metagenomes</taxon>
        <taxon>ecological metagenomes</taxon>
    </lineage>
</organism>
<dbReference type="AlphaFoldDB" id="A0A645B9M4"/>
<name>A0A645B9M4_9ZZZZ</name>
<feature type="transmembrane region" description="Helical" evidence="1">
    <location>
        <begin position="22"/>
        <end position="44"/>
    </location>
</feature>
<keyword evidence="1" id="KW-1133">Transmembrane helix</keyword>
<evidence type="ECO:0000313" key="2">
    <source>
        <dbReference type="EMBL" id="MPM62180.1"/>
    </source>
</evidence>
<evidence type="ECO:0000256" key="1">
    <source>
        <dbReference type="SAM" id="Phobius"/>
    </source>
</evidence>
<gene>
    <name evidence="2" type="ORF">SDC9_109046</name>
</gene>
<sequence>MASTLPGQAIVVYRTGSATPSITMVFSKFAVDIGYVEIFSLLFLSHEQKRNKRINVHRVAYLSTIVFCRSW</sequence>
<dbReference type="EMBL" id="VSSQ01018733">
    <property type="protein sequence ID" value="MPM62180.1"/>
    <property type="molecule type" value="Genomic_DNA"/>
</dbReference>